<name>A0A1H0CLE4_ALLAB</name>
<dbReference type="EMBL" id="LT629701">
    <property type="protein sequence ID" value="SDN58707.1"/>
    <property type="molecule type" value="Genomic_DNA"/>
</dbReference>
<evidence type="ECO:0000313" key="1">
    <source>
        <dbReference type="EMBL" id="SDN58707.1"/>
    </source>
</evidence>
<proteinExistence type="predicted"/>
<sequence length="73" mass="8234">MRAGRDEAGLDLTLSAFGDIKVRLDPSDDDTVVVVFGGAVQRVRLVMNRADFDRFYRVMGVVWCRMARLDGVR</sequence>
<dbReference type="STRING" id="211114.SAMN04489726_7296"/>
<dbReference type="RefSeq" id="WP_030428744.1">
    <property type="nucleotide sequence ID" value="NZ_JOEF01000004.1"/>
</dbReference>
<accession>A0A1H0CLE4</accession>
<keyword evidence="2" id="KW-1185">Reference proteome</keyword>
<evidence type="ECO:0000313" key="2">
    <source>
        <dbReference type="Proteomes" id="UP000183376"/>
    </source>
</evidence>
<reference evidence="1 2" key="1">
    <citation type="submission" date="2016-10" db="EMBL/GenBank/DDBJ databases">
        <authorList>
            <person name="de Groot N.N."/>
        </authorList>
    </citation>
    <scope>NUCLEOTIDE SEQUENCE [LARGE SCALE GENOMIC DNA]</scope>
    <source>
        <strain evidence="1 2">DSM 44149</strain>
    </source>
</reference>
<dbReference type="Proteomes" id="UP000183376">
    <property type="component" value="Chromosome I"/>
</dbReference>
<dbReference type="OrthoDB" id="3709011at2"/>
<organism evidence="1 2">
    <name type="scientific">Allokutzneria albata</name>
    <name type="common">Kibdelosporangium albatum</name>
    <dbReference type="NCBI Taxonomy" id="211114"/>
    <lineage>
        <taxon>Bacteria</taxon>
        <taxon>Bacillati</taxon>
        <taxon>Actinomycetota</taxon>
        <taxon>Actinomycetes</taxon>
        <taxon>Pseudonocardiales</taxon>
        <taxon>Pseudonocardiaceae</taxon>
        <taxon>Allokutzneria</taxon>
    </lineage>
</organism>
<gene>
    <name evidence="1" type="ORF">SAMN04489726_7296</name>
</gene>
<dbReference type="AlphaFoldDB" id="A0A1H0CLE4"/>
<protein>
    <submittedName>
        <fullName evidence="1">Uncharacterized protein</fullName>
    </submittedName>
</protein>